<feature type="domain" description="Bacteriophage phiJL001 Gp84 C-terminal" evidence="1">
    <location>
        <begin position="193"/>
        <end position="273"/>
    </location>
</feature>
<proteinExistence type="predicted"/>
<dbReference type="RefSeq" id="WP_281930732.1">
    <property type="nucleotide sequence ID" value="NZ_AP027142.1"/>
</dbReference>
<dbReference type="NCBIfam" id="TIGR02218">
    <property type="entry name" value="phg_TIGR02218"/>
    <property type="match status" value="1"/>
</dbReference>
<dbReference type="EMBL" id="AP027142">
    <property type="protein sequence ID" value="BDV33342.1"/>
    <property type="molecule type" value="Genomic_DNA"/>
</dbReference>
<evidence type="ECO:0000259" key="1">
    <source>
        <dbReference type="Pfam" id="PF09356"/>
    </source>
</evidence>
<accession>A0ABN6VDV5</accession>
<dbReference type="Pfam" id="PF09931">
    <property type="entry name" value="Phage_phiJL001_Gp84_N"/>
    <property type="match status" value="1"/>
</dbReference>
<dbReference type="Proteomes" id="UP001317629">
    <property type="component" value="Chromosome"/>
</dbReference>
<name>A0ABN6VDV5_9HYPH</name>
<evidence type="ECO:0000313" key="3">
    <source>
        <dbReference type="Proteomes" id="UP001317629"/>
    </source>
</evidence>
<organism evidence="2 3">
    <name type="scientific">Methylocystis iwaonis</name>
    <dbReference type="NCBI Taxonomy" id="2885079"/>
    <lineage>
        <taxon>Bacteria</taxon>
        <taxon>Pseudomonadati</taxon>
        <taxon>Pseudomonadota</taxon>
        <taxon>Alphaproteobacteria</taxon>
        <taxon>Hyphomicrobiales</taxon>
        <taxon>Methylocystaceae</taxon>
        <taxon>Methylocystis</taxon>
    </lineage>
</organism>
<keyword evidence="3" id="KW-1185">Reference proteome</keyword>
<dbReference type="InterPro" id="IPR018964">
    <property type="entry name" value="Phage_phiJL001_Gp84_C"/>
</dbReference>
<dbReference type="Pfam" id="PF09356">
    <property type="entry name" value="Phage_BR0599"/>
    <property type="match status" value="1"/>
</dbReference>
<sequence length="294" mass="30949">MLTLSAAMQAKLDAVATTFCQCWRLTRNDGAVLGFTDHDRDLIFNGVTFRADTGLSASQLETNLGLAAGTAEASGALRDDGLTESDLLDGLYDGSSIETWLVDWSNVSDRVLLDVATMGDVRRGERAFAAELRSNAHVFDQQQGRAFQRGCAADLGDPQCGVDLAAFETAATVMGFSGGILTLDLASVFDSAYFSGGALTFTSGANDGARFTIKSHGQDGLRASVALWTPPGGAIAAGDRVSLVAGCDKSAATCQQKFDNIVNFRGFPHMPGNYRVIAYPSALAPAMDGGSFFR</sequence>
<dbReference type="InterPro" id="IPR011928">
    <property type="entry name" value="Phage_phiJL001_Gp84"/>
</dbReference>
<protein>
    <recommendedName>
        <fullName evidence="1">Bacteriophage phiJL001 Gp84 C-terminal domain-containing protein</fullName>
    </recommendedName>
</protein>
<reference evidence="2 3" key="1">
    <citation type="journal article" date="2023" name="Int. J. Syst. Evol. Microbiol.">
        <title>Methylocystis iwaonis sp. nov., a type II methane-oxidizing bacterium from surface soil of a rice paddy field in Japan, and emended description of the genus Methylocystis (ex Whittenbury et al. 1970) Bowman et al. 1993.</title>
        <authorList>
            <person name="Kaise H."/>
            <person name="Sawadogo J.B."/>
            <person name="Alam M.S."/>
            <person name="Ueno C."/>
            <person name="Dianou D."/>
            <person name="Shinjo R."/>
            <person name="Asakawa S."/>
        </authorList>
    </citation>
    <scope>NUCLEOTIDE SEQUENCE [LARGE SCALE GENOMIC DNA]</scope>
    <source>
        <strain evidence="2 3">SS37A-Re</strain>
    </source>
</reference>
<evidence type="ECO:0000313" key="2">
    <source>
        <dbReference type="EMBL" id="BDV33342.1"/>
    </source>
</evidence>
<gene>
    <name evidence="2" type="ORF">SS37A_08710</name>
</gene>